<keyword evidence="4" id="KW-0238">DNA-binding</keyword>
<dbReference type="GO" id="GO:0006313">
    <property type="term" value="P:DNA transposition"/>
    <property type="evidence" value="ECO:0007669"/>
    <property type="project" value="InterPro"/>
</dbReference>
<evidence type="ECO:0000256" key="1">
    <source>
        <dbReference type="ARBA" id="ARBA00002190"/>
    </source>
</evidence>
<sequence length="451" mass="50020">MAIDRASREERRKVQAEGSRRLVESGVLDDLFAKIDAGEVQLDGDGGFIQQLIKSGLERGLRAELTEHVGYEKGDAGAALHENSRNGSFPKTVATNVGDVELRIPRDRNGTFTPRLVPTGSRRLSQLDEMIISLYAGGMTVRDIEHHLVSTLGVDLSHETISTITEEIADEVLAWQSRPLEAFYPVIYLDALVIKVRDGGHVRNKAAHIAVGVDMDGIKHVLGIWIQHAEGAKFWASVCAELANRGVRDVLIVCVDGLTGFPEAIEATWPESMVQTCVVHLIRHAMRFVAYGQRKAVAAALKPIYQAPTADAALAALQAFKASALGQANPRSAQVFEDAWERFTPFLAFPPELRRVIYTTNAIESLNFQLRKIIKNRGHFPNDQAAVKLLWLAICNIEDKRARDRANERGLSHGAKRKAEGRLVEGQVVTNWMKALEQLSLVYPERINRYL</sequence>
<accession>A0AAD1AGE8</accession>
<gene>
    <name evidence="6" type="ORF">C7V51_13560</name>
</gene>
<reference evidence="6 7" key="1">
    <citation type="submission" date="2018-03" db="EMBL/GenBank/DDBJ databases">
        <title>Bacteriophage NCPPB3778 and a type I-E CRISPR drive the evolution of the US Biological Select Agent, Rathayibacter toxicus.</title>
        <authorList>
            <person name="Davis E.W.II."/>
            <person name="Tabima J.F."/>
            <person name="Weisberg A.J."/>
            <person name="Dantas Lopes L."/>
            <person name="Wiseman M.S."/>
            <person name="Wiseman M.S."/>
            <person name="Pupko T."/>
            <person name="Belcher M.S."/>
            <person name="Sechler A.J."/>
            <person name="Tancos M.A."/>
            <person name="Schroeder B.K."/>
            <person name="Murray T.D."/>
            <person name="Luster D.G."/>
            <person name="Schneider W.L."/>
            <person name="Rogers E."/>
            <person name="Andreote F.D."/>
            <person name="Grunwald N.J."/>
            <person name="Putnam M.L."/>
            <person name="Chang J.H."/>
        </authorList>
    </citation>
    <scope>NUCLEOTIDE SEQUENCE [LARGE SCALE GENOMIC DNA]</scope>
    <source>
        <strain evidence="6 7">NCCPB 2253</strain>
    </source>
</reference>
<comment type="similarity">
    <text evidence="2">Belongs to the transposase mutator family.</text>
</comment>
<dbReference type="PANTHER" id="PTHR33217">
    <property type="entry name" value="TRANSPOSASE FOR INSERTION SEQUENCE ELEMENT IS1081"/>
    <property type="match status" value="1"/>
</dbReference>
<dbReference type="GO" id="GO:0004803">
    <property type="term" value="F:transposase activity"/>
    <property type="evidence" value="ECO:0007669"/>
    <property type="project" value="InterPro"/>
</dbReference>
<dbReference type="Proteomes" id="UP000283946">
    <property type="component" value="Chromosome"/>
</dbReference>
<keyword evidence="5" id="KW-0233">DNA recombination</keyword>
<dbReference type="InterPro" id="IPR001207">
    <property type="entry name" value="Transposase_mutator"/>
</dbReference>
<evidence type="ECO:0000256" key="5">
    <source>
        <dbReference type="ARBA" id="ARBA00023172"/>
    </source>
</evidence>
<dbReference type="PROSITE" id="PS01007">
    <property type="entry name" value="TRANSPOSASE_MUTATOR"/>
    <property type="match status" value="1"/>
</dbReference>
<dbReference type="EMBL" id="CP028130">
    <property type="protein sequence ID" value="AZZ56785.1"/>
    <property type="molecule type" value="Genomic_DNA"/>
</dbReference>
<dbReference type="KEGG" id="ria:C7V51_13560"/>
<evidence type="ECO:0000256" key="2">
    <source>
        <dbReference type="ARBA" id="ARBA00010961"/>
    </source>
</evidence>
<organism evidence="6 7">
    <name type="scientific">Rathayibacter iranicus</name>
    <dbReference type="NCBI Taxonomy" id="59737"/>
    <lineage>
        <taxon>Bacteria</taxon>
        <taxon>Bacillati</taxon>
        <taxon>Actinomycetota</taxon>
        <taxon>Actinomycetes</taxon>
        <taxon>Micrococcales</taxon>
        <taxon>Microbacteriaceae</taxon>
        <taxon>Rathayibacter</taxon>
    </lineage>
</organism>
<dbReference type="AlphaFoldDB" id="A0AAD1AGE8"/>
<proteinExistence type="inferred from homology"/>
<keyword evidence="3" id="KW-0815">Transposition</keyword>
<dbReference type="PANTHER" id="PTHR33217:SF8">
    <property type="entry name" value="MUTATOR FAMILY TRANSPOSASE"/>
    <property type="match status" value="1"/>
</dbReference>
<protein>
    <submittedName>
        <fullName evidence="6">IS256 family transposase</fullName>
    </submittedName>
</protein>
<evidence type="ECO:0000313" key="7">
    <source>
        <dbReference type="Proteomes" id="UP000283946"/>
    </source>
</evidence>
<dbReference type="GO" id="GO:0003677">
    <property type="term" value="F:DNA binding"/>
    <property type="evidence" value="ECO:0007669"/>
    <property type="project" value="UniProtKB-KW"/>
</dbReference>
<evidence type="ECO:0000256" key="4">
    <source>
        <dbReference type="ARBA" id="ARBA00023125"/>
    </source>
</evidence>
<name>A0AAD1AGE8_9MICO</name>
<evidence type="ECO:0000313" key="6">
    <source>
        <dbReference type="EMBL" id="AZZ56785.1"/>
    </source>
</evidence>
<comment type="function">
    <text evidence="1">Required for the transposition of the insertion element.</text>
</comment>
<evidence type="ECO:0000256" key="3">
    <source>
        <dbReference type="ARBA" id="ARBA00022578"/>
    </source>
</evidence>
<dbReference type="Pfam" id="PF00872">
    <property type="entry name" value="Transposase_mut"/>
    <property type="match status" value="1"/>
</dbReference>
<dbReference type="NCBIfam" id="NF033543">
    <property type="entry name" value="transpos_IS256"/>
    <property type="match status" value="1"/>
</dbReference>